<protein>
    <submittedName>
        <fullName evidence="1">TIGR02646 family protein</fullName>
    </submittedName>
</protein>
<dbReference type="NCBIfam" id="TIGR02646">
    <property type="entry name" value="retron system putative HNH endonuclease"/>
    <property type="match status" value="1"/>
</dbReference>
<reference evidence="1 2" key="1">
    <citation type="submission" date="2017-08" db="EMBL/GenBank/DDBJ databases">
        <title>Comparative genomics of bacteria isolated from necrotic lesions of AOD affected trees.</title>
        <authorList>
            <person name="Doonan J."/>
            <person name="Denman S."/>
            <person name="Mcdonald J.E."/>
        </authorList>
    </citation>
    <scope>NUCLEOTIDE SEQUENCE [LARGE SCALE GENOMIC DNA]</scope>
    <source>
        <strain evidence="1 2">CIP 105588</strain>
    </source>
</reference>
<dbReference type="InterPro" id="IPR013467">
    <property type="entry name" value="HNH78-like"/>
</dbReference>
<dbReference type="NCBIfam" id="NF041761">
    <property type="entry name" value="PtuB"/>
    <property type="match status" value="1"/>
</dbReference>
<sequence>MAQKEKEGQELRGFRKNNNSNDILSSYLRTHPEAKWKDDFRNEVSAEELNAIYDEIYTDQKGICAYCEITLKWPTDAFTNDFRVEHFHPENCGDDNRHNYSLDWNNLLGCCHGGTQQTARSYSNKSFGKHNHSCDAPKANKILDDVILNPLLDLPVDKTFFSFNEDGNISVSTNCPENMRNKAQSTINELNLDCDRLCEFRKTIIDKLREEIESEVNDVEDADALERITLQLRQELLSSINRNEFHSTIDWYLAV</sequence>
<evidence type="ECO:0000313" key="1">
    <source>
        <dbReference type="EMBL" id="RKF68939.1"/>
    </source>
</evidence>
<comment type="caution">
    <text evidence="1">The sequence shown here is derived from an EMBL/GenBank/DDBJ whole genome shotgun (WGS) entry which is preliminary data.</text>
</comment>
<dbReference type="InterPro" id="IPR053575">
    <property type="entry name" value="Retron_Ec78_HNH_endo"/>
</dbReference>
<organism evidence="1 2">
    <name type="scientific">Rahnella variigena</name>
    <dbReference type="NCBI Taxonomy" id="574964"/>
    <lineage>
        <taxon>Bacteria</taxon>
        <taxon>Pseudomonadati</taxon>
        <taxon>Pseudomonadota</taxon>
        <taxon>Gammaproteobacteria</taxon>
        <taxon>Enterobacterales</taxon>
        <taxon>Yersiniaceae</taxon>
        <taxon>Rahnella</taxon>
    </lineage>
</organism>
<proteinExistence type="predicted"/>
<gene>
    <name evidence="1" type="ORF">CKQ54_11450</name>
</gene>
<name>A0ABX9PWB7_9GAMM</name>
<dbReference type="Proteomes" id="UP000284853">
    <property type="component" value="Unassembled WGS sequence"/>
</dbReference>
<keyword evidence="2" id="KW-1185">Reference proteome</keyword>
<evidence type="ECO:0000313" key="2">
    <source>
        <dbReference type="Proteomes" id="UP000284853"/>
    </source>
</evidence>
<accession>A0ABX9PWB7</accession>
<dbReference type="EMBL" id="NSDJ01000001">
    <property type="protein sequence ID" value="RKF68939.1"/>
    <property type="molecule type" value="Genomic_DNA"/>
</dbReference>